<feature type="domain" description="Phage head morphogenesis" evidence="2">
    <location>
        <begin position="58"/>
        <end position="172"/>
    </location>
</feature>
<evidence type="ECO:0000313" key="5">
    <source>
        <dbReference type="Proteomes" id="UP001234798"/>
    </source>
</evidence>
<dbReference type="Proteomes" id="UP001234798">
    <property type="component" value="Chromosome"/>
</dbReference>
<dbReference type="InterPro" id="IPR006528">
    <property type="entry name" value="Phage_head_morphogenesis_dom"/>
</dbReference>
<evidence type="ECO:0000256" key="1">
    <source>
        <dbReference type="SAM" id="MobiDB-lite"/>
    </source>
</evidence>
<feature type="domain" description="Phage-Barnase-EndoU-ColicinE5/D-RelE like nuclease 2" evidence="3">
    <location>
        <begin position="310"/>
        <end position="411"/>
    </location>
</feature>
<feature type="region of interest" description="Disordered" evidence="1">
    <location>
        <begin position="241"/>
        <end position="267"/>
    </location>
</feature>
<dbReference type="RefSeq" id="WP_306948734.1">
    <property type="nucleotide sequence ID" value="NZ_CP132976.1"/>
</dbReference>
<name>A0ABY9M7S7_9BURK</name>
<protein>
    <submittedName>
        <fullName evidence="4">Phage minor head protein</fullName>
    </submittedName>
</protein>
<reference evidence="4 5" key="1">
    <citation type="submission" date="2023-08" db="EMBL/GenBank/DDBJ databases">
        <title>Achromobacter seleniivolatilans sp. nov., isolated from seleniferous soil.</title>
        <authorList>
            <person name="Zhang S."/>
            <person name="Li K."/>
            <person name="Peng J."/>
            <person name="Zhao Q."/>
            <person name="Wang H."/>
            <person name="Guo Y."/>
        </authorList>
    </citation>
    <scope>NUCLEOTIDE SEQUENCE [LARGE SCALE GENOMIC DNA]</scope>
    <source>
        <strain evidence="4 5">R39</strain>
    </source>
</reference>
<keyword evidence="5" id="KW-1185">Reference proteome</keyword>
<organism evidence="4 5">
    <name type="scientific">Achromobacter seleniivolatilans</name>
    <dbReference type="NCBI Taxonomy" id="3047478"/>
    <lineage>
        <taxon>Bacteria</taxon>
        <taxon>Pseudomonadati</taxon>
        <taxon>Pseudomonadota</taxon>
        <taxon>Betaproteobacteria</taxon>
        <taxon>Burkholderiales</taxon>
        <taxon>Alcaligenaceae</taxon>
        <taxon>Achromobacter</taxon>
    </lineage>
</organism>
<evidence type="ECO:0000313" key="4">
    <source>
        <dbReference type="EMBL" id="WMD23091.1"/>
    </source>
</evidence>
<gene>
    <name evidence="4" type="ORF">RAS12_12155</name>
</gene>
<dbReference type="Pfam" id="PF18810">
    <property type="entry name" value="PBECR2"/>
    <property type="match status" value="1"/>
</dbReference>
<dbReference type="InterPro" id="IPR041110">
    <property type="entry name" value="PBECR2"/>
</dbReference>
<proteinExistence type="predicted"/>
<evidence type="ECO:0000259" key="3">
    <source>
        <dbReference type="Pfam" id="PF18810"/>
    </source>
</evidence>
<sequence>MPSPVFSVGRIPFAEQIAFFRRKVPLPSESWTQLYTAGHDHGFVIAGATREALVQDFFEAVEKSISEGKSLESFRKDFDRIVATHGWDYNGSRNWRSRVIYETNMFTSFAAGRREQLLSMTETHPYWMYVHSDAVKHPRPEHLALDGLVLRWDDPFWDTFFPPNGWGCQCSVRALTERQLRKLGKDGPDQAPVIPVHEVTIGQHGPTPRTVRVPEGIDPGFEYAPGATVPQGALGPRADQALHFGPDLTPSRWQPVLPGSPSSAGRPDVIPTVPAPPPPASAVNAPGTLTDQVAEVLGGPVRLVKTQDIPIALVARSLAVPLAREAEPLPLLALLVDLLTQPWEVWQNLYRSRVTGGYVLRTHFIKGYRQADGTEAALVAQVGGGYLESWARLPLGDSATLAQVRGGNLWYGQPGGAAK</sequence>
<dbReference type="Pfam" id="PF04233">
    <property type="entry name" value="Phage_Mu_F"/>
    <property type="match status" value="1"/>
</dbReference>
<evidence type="ECO:0000259" key="2">
    <source>
        <dbReference type="Pfam" id="PF04233"/>
    </source>
</evidence>
<accession>A0ABY9M7S7</accession>
<dbReference type="EMBL" id="CP132976">
    <property type="protein sequence ID" value="WMD23091.1"/>
    <property type="molecule type" value="Genomic_DNA"/>
</dbReference>